<dbReference type="EMBL" id="CACRXK020010191">
    <property type="protein sequence ID" value="CAB4018842.1"/>
    <property type="molecule type" value="Genomic_DNA"/>
</dbReference>
<keyword evidence="2" id="KW-1185">Reference proteome</keyword>
<name>A0A6S7JQQ8_PARCT</name>
<evidence type="ECO:0000313" key="1">
    <source>
        <dbReference type="EMBL" id="CAB4018842.1"/>
    </source>
</evidence>
<proteinExistence type="predicted"/>
<dbReference type="Proteomes" id="UP001152795">
    <property type="component" value="Unassembled WGS sequence"/>
</dbReference>
<comment type="caution">
    <text evidence="1">The sequence shown here is derived from an EMBL/GenBank/DDBJ whole genome shotgun (WGS) entry which is preliminary data.</text>
</comment>
<dbReference type="PANTHER" id="PTHR46670:SF3">
    <property type="entry name" value="ENDONUCLEASE_EXONUCLEASE_PHOSPHATASE DOMAIN-CONTAINING PROTEIN"/>
    <property type="match status" value="1"/>
</dbReference>
<sequence>MIITGDISIDFLKPNSIPKQWVDIMESYNLTQLIKVPTRVTNSSKTCIDHIYVTNPEDVRATKVATISISDHFPVCYSRSHNSATRTHKHSSIKYRSYKNFNQSAFLEDLTLVPWNVCKSFDDPNDALDCWEKLFLEVVEKHAPLKERRVKKPKQPEWLTEEMLKAMNARDKFAQLNDDRNRKLWRNKANNLVRNGKTTYYKQLIESNIGNSKKLWNLIRDLAPEESKTTPTTLKDGDVTLSNPQDIRDSFNEFFAQIENAIAASLPNSRNNTSDVLADFINKHLATKTTNV</sequence>
<dbReference type="InterPro" id="IPR036691">
    <property type="entry name" value="Endo/exonu/phosph_ase_sf"/>
</dbReference>
<dbReference type="Gene3D" id="3.60.10.10">
    <property type="entry name" value="Endonuclease/exonuclease/phosphatase"/>
    <property type="match status" value="1"/>
</dbReference>
<dbReference type="OrthoDB" id="6099737at2759"/>
<dbReference type="SUPFAM" id="SSF56219">
    <property type="entry name" value="DNase I-like"/>
    <property type="match status" value="1"/>
</dbReference>
<evidence type="ECO:0000313" key="2">
    <source>
        <dbReference type="Proteomes" id="UP001152795"/>
    </source>
</evidence>
<dbReference type="PANTHER" id="PTHR46670">
    <property type="entry name" value="ENDO/EXONUCLEASE/PHOSPHATASE DOMAIN-CONTAINING PROTEIN"/>
    <property type="match status" value="1"/>
</dbReference>
<accession>A0A6S7JQQ8</accession>
<reference evidence="1" key="1">
    <citation type="submission" date="2020-04" db="EMBL/GenBank/DDBJ databases">
        <authorList>
            <person name="Alioto T."/>
            <person name="Alioto T."/>
            <person name="Gomez Garrido J."/>
        </authorList>
    </citation>
    <scope>NUCLEOTIDE SEQUENCE</scope>
    <source>
        <strain evidence="1">A484AB</strain>
    </source>
</reference>
<organism evidence="1 2">
    <name type="scientific">Paramuricea clavata</name>
    <name type="common">Red gorgonian</name>
    <name type="synonym">Violescent sea-whip</name>
    <dbReference type="NCBI Taxonomy" id="317549"/>
    <lineage>
        <taxon>Eukaryota</taxon>
        <taxon>Metazoa</taxon>
        <taxon>Cnidaria</taxon>
        <taxon>Anthozoa</taxon>
        <taxon>Octocorallia</taxon>
        <taxon>Malacalcyonacea</taxon>
        <taxon>Plexauridae</taxon>
        <taxon>Paramuricea</taxon>
    </lineage>
</organism>
<gene>
    <name evidence="1" type="ORF">PACLA_8A055605</name>
</gene>
<dbReference type="AlphaFoldDB" id="A0A6S7JQQ8"/>
<protein>
    <submittedName>
        <fullName evidence="1">Uncharacterized protein</fullName>
    </submittedName>
</protein>